<dbReference type="Proteomes" id="UP000826271">
    <property type="component" value="Unassembled WGS sequence"/>
</dbReference>
<evidence type="ECO:0000313" key="1">
    <source>
        <dbReference type="EMBL" id="KAG8381001.1"/>
    </source>
</evidence>
<evidence type="ECO:0008006" key="3">
    <source>
        <dbReference type="Google" id="ProtNLM"/>
    </source>
</evidence>
<sequence>MNIGTLGDTFSHHTPSVADSTSPIFLSHDKTSECTMDYMDPSNNDVVADIENTDTIAIDGDVEKPKRAKTSQVLNFVEVPPLIEVLTLQMLFNGVWKIGALKLNLRERGLIDVCKTRWNSTYEMLAIAIKFRDVFPRFSGWLLMSFREATTHFKLVFSGGCRGKSRIGYAESDVGKVLRVVNKVKMLEMLKQEFFGLS</sequence>
<comment type="caution">
    <text evidence="1">The sequence shown here is derived from an EMBL/GenBank/DDBJ whole genome shotgun (WGS) entry which is preliminary data.</text>
</comment>
<protein>
    <recommendedName>
        <fullName evidence="3">LAGLIDADG homing endonuclease</fullName>
    </recommendedName>
</protein>
<name>A0AAV6XKG8_9LAMI</name>
<accession>A0AAV6XKG8</accession>
<organism evidence="1 2">
    <name type="scientific">Buddleja alternifolia</name>
    <dbReference type="NCBI Taxonomy" id="168488"/>
    <lineage>
        <taxon>Eukaryota</taxon>
        <taxon>Viridiplantae</taxon>
        <taxon>Streptophyta</taxon>
        <taxon>Embryophyta</taxon>
        <taxon>Tracheophyta</taxon>
        <taxon>Spermatophyta</taxon>
        <taxon>Magnoliopsida</taxon>
        <taxon>eudicotyledons</taxon>
        <taxon>Gunneridae</taxon>
        <taxon>Pentapetalae</taxon>
        <taxon>asterids</taxon>
        <taxon>lamiids</taxon>
        <taxon>Lamiales</taxon>
        <taxon>Scrophulariaceae</taxon>
        <taxon>Buddlejeae</taxon>
        <taxon>Buddleja</taxon>
    </lineage>
</organism>
<dbReference type="EMBL" id="WHWC01000006">
    <property type="protein sequence ID" value="KAG8381001.1"/>
    <property type="molecule type" value="Genomic_DNA"/>
</dbReference>
<keyword evidence="2" id="KW-1185">Reference proteome</keyword>
<reference evidence="1" key="1">
    <citation type="submission" date="2019-10" db="EMBL/GenBank/DDBJ databases">
        <authorList>
            <person name="Zhang R."/>
            <person name="Pan Y."/>
            <person name="Wang J."/>
            <person name="Ma R."/>
            <person name="Yu S."/>
        </authorList>
    </citation>
    <scope>NUCLEOTIDE SEQUENCE</scope>
    <source>
        <strain evidence="1">LA-IB0</strain>
        <tissue evidence="1">Leaf</tissue>
    </source>
</reference>
<proteinExistence type="predicted"/>
<dbReference type="AlphaFoldDB" id="A0AAV6XKG8"/>
<gene>
    <name evidence="1" type="ORF">BUALT_Bualt06G0075400</name>
</gene>
<evidence type="ECO:0000313" key="2">
    <source>
        <dbReference type="Proteomes" id="UP000826271"/>
    </source>
</evidence>